<protein>
    <recommendedName>
        <fullName evidence="8">Probable molybdenum cofactor guanylyltransferase</fullName>
        <shortName evidence="8">MoCo guanylyltransferase</shortName>
        <ecNumber evidence="8">2.7.7.77</ecNumber>
    </recommendedName>
    <alternativeName>
        <fullName evidence="8">GTP:molybdopterin guanylyltransferase</fullName>
    </alternativeName>
    <alternativeName>
        <fullName evidence="8">Mo-MPT guanylyltransferase</fullName>
    </alternativeName>
    <alternativeName>
        <fullName evidence="8">Molybdopterin guanylyltransferase</fullName>
    </alternativeName>
    <alternativeName>
        <fullName evidence="8">Molybdopterin-guanine dinucleotide synthase</fullName>
        <shortName evidence="8">MGD synthase</shortName>
    </alternativeName>
</protein>
<accession>A0ABN6NA10</accession>
<evidence type="ECO:0000256" key="3">
    <source>
        <dbReference type="ARBA" id="ARBA00022723"/>
    </source>
</evidence>
<keyword evidence="4 8" id="KW-0547">Nucleotide-binding</keyword>
<evidence type="ECO:0000259" key="9">
    <source>
        <dbReference type="Pfam" id="PF12804"/>
    </source>
</evidence>
<comment type="function">
    <text evidence="8">Transfers a GMP moiety from GTP to Mo-molybdopterin (Mo-MPT) cofactor (Moco or molybdenum cofactor) to form Mo-molybdopterin guanine dinucleotide (Mo-MGD) cofactor.</text>
</comment>
<proteinExistence type="inferred from homology"/>
<dbReference type="Pfam" id="PF12804">
    <property type="entry name" value="NTP_transf_3"/>
    <property type="match status" value="1"/>
</dbReference>
<sequence length="201" mass="20810">MTGLIEGASGALVAGGRGTRLGGAAKGLLRIDGQPIVARSLALLRRLFDEALVVANDPAPYLPFGAPVIPDVVAGKGAPGGVHAALRAASAEWVFVAACDMPFVSEAGIRLLAARRAGAPAVVVRFGGRLEPLHAFWSKACLPVLEAELARDEVPGLQRLAVACGAAVVEEEAWRAVDPLGRAFENANTPDDLVRLGLERP</sequence>
<dbReference type="Gene3D" id="3.90.550.10">
    <property type="entry name" value="Spore Coat Polysaccharide Biosynthesis Protein SpsA, Chain A"/>
    <property type="match status" value="1"/>
</dbReference>
<comment type="caution">
    <text evidence="8">Lacks conserved residue(s) required for the propagation of feature annotation.</text>
</comment>
<dbReference type="InterPro" id="IPR025877">
    <property type="entry name" value="MobA-like_NTP_Trfase"/>
</dbReference>
<evidence type="ECO:0000313" key="11">
    <source>
        <dbReference type="Proteomes" id="UP001162734"/>
    </source>
</evidence>
<keyword evidence="3 8" id="KW-0479">Metal-binding</keyword>
<gene>
    <name evidence="8 10" type="primary">mobA</name>
    <name evidence="10" type="ORF">AMPC_19100</name>
</gene>
<keyword evidence="5 8" id="KW-0460">Magnesium</keyword>
<comment type="similarity">
    <text evidence="8">Belongs to the MobA family.</text>
</comment>
<evidence type="ECO:0000256" key="2">
    <source>
        <dbReference type="ARBA" id="ARBA00022679"/>
    </source>
</evidence>
<feature type="binding site" evidence="8">
    <location>
        <position position="100"/>
    </location>
    <ligand>
        <name>Mg(2+)</name>
        <dbReference type="ChEBI" id="CHEBI:18420"/>
    </ligand>
</feature>
<keyword evidence="6 8" id="KW-0342">GTP-binding</keyword>
<evidence type="ECO:0000256" key="4">
    <source>
        <dbReference type="ARBA" id="ARBA00022741"/>
    </source>
</evidence>
<evidence type="ECO:0000256" key="8">
    <source>
        <dbReference type="HAMAP-Rule" id="MF_00316"/>
    </source>
</evidence>
<feature type="binding site" evidence="8">
    <location>
        <begin position="13"/>
        <end position="15"/>
    </location>
    <ligand>
        <name>GTP</name>
        <dbReference type="ChEBI" id="CHEBI:37565"/>
    </ligand>
</feature>
<dbReference type="HAMAP" id="MF_00316">
    <property type="entry name" value="MobA"/>
    <property type="match status" value="1"/>
</dbReference>
<dbReference type="Proteomes" id="UP001162734">
    <property type="component" value="Chromosome"/>
</dbReference>
<dbReference type="EC" id="2.7.7.77" evidence="8"/>
<evidence type="ECO:0000313" key="10">
    <source>
        <dbReference type="EMBL" id="BDG08797.1"/>
    </source>
</evidence>
<evidence type="ECO:0000256" key="5">
    <source>
        <dbReference type="ARBA" id="ARBA00022842"/>
    </source>
</evidence>
<dbReference type="EMBL" id="AP025592">
    <property type="protein sequence ID" value="BDG08797.1"/>
    <property type="molecule type" value="Genomic_DNA"/>
</dbReference>
<keyword evidence="11" id="KW-1185">Reference proteome</keyword>
<dbReference type="CDD" id="cd02503">
    <property type="entry name" value="MobA"/>
    <property type="match status" value="1"/>
</dbReference>
<evidence type="ECO:0000256" key="1">
    <source>
        <dbReference type="ARBA" id="ARBA00022490"/>
    </source>
</evidence>
<name>A0ABN6NA10_9BACT</name>
<comment type="cofactor">
    <cofactor evidence="8">
        <name>Mg(2+)</name>
        <dbReference type="ChEBI" id="CHEBI:18420"/>
    </cofactor>
</comment>
<keyword evidence="10" id="KW-0548">Nucleotidyltransferase</keyword>
<dbReference type="InterPro" id="IPR029044">
    <property type="entry name" value="Nucleotide-diphossugar_trans"/>
</dbReference>
<evidence type="ECO:0000256" key="7">
    <source>
        <dbReference type="ARBA" id="ARBA00023150"/>
    </source>
</evidence>
<feature type="binding site" evidence="8">
    <location>
        <position position="71"/>
    </location>
    <ligand>
        <name>GTP</name>
        <dbReference type="ChEBI" id="CHEBI:37565"/>
    </ligand>
</feature>
<keyword evidence="1 8" id="KW-0963">Cytoplasm</keyword>
<feature type="binding site" evidence="8">
    <location>
        <position position="100"/>
    </location>
    <ligand>
        <name>GTP</name>
        <dbReference type="ChEBI" id="CHEBI:37565"/>
    </ligand>
</feature>
<keyword evidence="2 8" id="KW-0808">Transferase</keyword>
<dbReference type="GO" id="GO:0016779">
    <property type="term" value="F:nucleotidyltransferase activity"/>
    <property type="evidence" value="ECO:0007669"/>
    <property type="project" value="UniProtKB-KW"/>
</dbReference>
<organism evidence="10 11">
    <name type="scientific">Anaeromyxobacter paludicola</name>
    <dbReference type="NCBI Taxonomy" id="2918171"/>
    <lineage>
        <taxon>Bacteria</taxon>
        <taxon>Pseudomonadati</taxon>
        <taxon>Myxococcota</taxon>
        <taxon>Myxococcia</taxon>
        <taxon>Myxococcales</taxon>
        <taxon>Cystobacterineae</taxon>
        <taxon>Anaeromyxobacteraceae</taxon>
        <taxon>Anaeromyxobacter</taxon>
    </lineage>
</organism>
<evidence type="ECO:0000256" key="6">
    <source>
        <dbReference type="ARBA" id="ARBA00023134"/>
    </source>
</evidence>
<keyword evidence="7 8" id="KW-0501">Molybdenum cofactor biosynthesis</keyword>
<feature type="binding site" evidence="8">
    <location>
        <position position="26"/>
    </location>
    <ligand>
        <name>GTP</name>
        <dbReference type="ChEBI" id="CHEBI:37565"/>
    </ligand>
</feature>
<feature type="domain" description="MobA-like NTP transferase" evidence="9">
    <location>
        <begin position="11"/>
        <end position="152"/>
    </location>
</feature>
<comment type="catalytic activity">
    <reaction evidence="8">
        <text>Mo-molybdopterin + GTP + H(+) = Mo-molybdopterin guanine dinucleotide + diphosphate</text>
        <dbReference type="Rhea" id="RHEA:34243"/>
        <dbReference type="ChEBI" id="CHEBI:15378"/>
        <dbReference type="ChEBI" id="CHEBI:33019"/>
        <dbReference type="ChEBI" id="CHEBI:37565"/>
        <dbReference type="ChEBI" id="CHEBI:71302"/>
        <dbReference type="ChEBI" id="CHEBI:71310"/>
        <dbReference type="EC" id="2.7.7.77"/>
    </reaction>
</comment>
<dbReference type="PANTHER" id="PTHR19136">
    <property type="entry name" value="MOLYBDENUM COFACTOR GUANYLYLTRANSFERASE"/>
    <property type="match status" value="1"/>
</dbReference>
<dbReference type="PANTHER" id="PTHR19136:SF81">
    <property type="entry name" value="MOLYBDENUM COFACTOR GUANYLYLTRANSFERASE"/>
    <property type="match status" value="1"/>
</dbReference>
<comment type="domain">
    <text evidence="8">The N-terminal domain determines nucleotide recognition and specific binding, while the C-terminal domain determines the specific binding to the target protein.</text>
</comment>
<comment type="subcellular location">
    <subcellularLocation>
        <location evidence="8">Cytoplasm</location>
    </subcellularLocation>
</comment>
<dbReference type="InterPro" id="IPR013482">
    <property type="entry name" value="Molybde_CF_guanTrfase"/>
</dbReference>
<dbReference type="RefSeq" id="WP_248346033.1">
    <property type="nucleotide sequence ID" value="NZ_AP025592.1"/>
</dbReference>
<reference evidence="11" key="1">
    <citation type="journal article" date="2022" name="Int. J. Syst. Evol. Microbiol.">
        <title>Anaeromyxobacter oryzae sp. nov., Anaeromyxobacter diazotrophicus sp. nov. and Anaeromyxobacter paludicola sp. nov., isolated from paddy soils.</title>
        <authorList>
            <person name="Itoh H."/>
            <person name="Xu Z."/>
            <person name="Mise K."/>
            <person name="Masuda Y."/>
            <person name="Ushijima N."/>
            <person name="Hayakawa C."/>
            <person name="Shiratori Y."/>
            <person name="Senoo K."/>
        </authorList>
    </citation>
    <scope>NUCLEOTIDE SEQUENCE [LARGE SCALE GENOMIC DNA]</scope>
    <source>
        <strain evidence="11">Red630</strain>
    </source>
</reference>
<dbReference type="SUPFAM" id="SSF53448">
    <property type="entry name" value="Nucleotide-diphospho-sugar transferases"/>
    <property type="match status" value="1"/>
</dbReference>